<feature type="domain" description="S1 motif" evidence="7">
    <location>
        <begin position="21"/>
        <end position="87"/>
    </location>
</feature>
<dbReference type="PRINTS" id="PR00681">
    <property type="entry name" value="RIBOSOMALS1"/>
</dbReference>
<keyword evidence="4 6" id="KW-0689">Ribosomal protein</keyword>
<evidence type="ECO:0000256" key="2">
    <source>
        <dbReference type="ARBA" id="ARBA00022737"/>
    </source>
</evidence>
<gene>
    <name evidence="8" type="primary">rpsA</name>
    <name evidence="8" type="ORF">KME65_06905</name>
</gene>
<dbReference type="Proteomes" id="UP000770889">
    <property type="component" value="Unassembled WGS sequence"/>
</dbReference>
<dbReference type="GO" id="GO:0022627">
    <property type="term" value="C:cytosolic small ribosomal subunit"/>
    <property type="evidence" value="ECO:0007669"/>
    <property type="project" value="TreeGrafter"/>
</dbReference>
<feature type="domain" description="S1 motif" evidence="7">
    <location>
        <begin position="105"/>
        <end position="171"/>
    </location>
</feature>
<accession>A0A944M7N8</accession>
<dbReference type="GO" id="GO:0003729">
    <property type="term" value="F:mRNA binding"/>
    <property type="evidence" value="ECO:0007669"/>
    <property type="project" value="TreeGrafter"/>
</dbReference>
<feature type="domain" description="S1 motif" evidence="7">
    <location>
        <begin position="451"/>
        <end position="520"/>
    </location>
</feature>
<dbReference type="InterPro" id="IPR000110">
    <property type="entry name" value="Ribosomal_bS1"/>
</dbReference>
<dbReference type="FunFam" id="2.40.50.140:FF:000017">
    <property type="entry name" value="30S ribosomal protein S1"/>
    <property type="match status" value="1"/>
</dbReference>
<comment type="similarity">
    <text evidence="1 6">Belongs to the bacterial ribosomal protein bS1 family.</text>
</comment>
<evidence type="ECO:0000256" key="5">
    <source>
        <dbReference type="ARBA" id="ARBA00023274"/>
    </source>
</evidence>
<dbReference type="SMART" id="SM00316">
    <property type="entry name" value="S1"/>
    <property type="match status" value="6"/>
</dbReference>
<dbReference type="FunFam" id="2.40.50.140:FF:000016">
    <property type="entry name" value="30S ribosomal protein S1"/>
    <property type="match status" value="1"/>
</dbReference>
<dbReference type="PROSITE" id="PS50126">
    <property type="entry name" value="S1"/>
    <property type="match status" value="6"/>
</dbReference>
<proteinExistence type="inferred from homology"/>
<dbReference type="SUPFAM" id="SSF50249">
    <property type="entry name" value="Nucleic acid-binding proteins"/>
    <property type="match status" value="6"/>
</dbReference>
<reference evidence="8 9" key="1">
    <citation type="submission" date="2021-05" db="EMBL/GenBank/DDBJ databases">
        <title>Genetic and Functional Diversity in Clade A Lucinid endosymbionts from the Bahamas.</title>
        <authorList>
            <person name="Giani N.M."/>
            <person name="Engel A.S."/>
            <person name="Campbell B.J."/>
        </authorList>
    </citation>
    <scope>NUCLEOTIDE SEQUENCE [LARGE SCALE GENOMIC DNA]</scope>
    <source>
        <strain evidence="8">LUC16012Gg_MoonRockCtena</strain>
    </source>
</reference>
<dbReference type="InterPro" id="IPR035104">
    <property type="entry name" value="Ribosomal_protein_S1-like"/>
</dbReference>
<evidence type="ECO:0000256" key="6">
    <source>
        <dbReference type="PIRNR" id="PIRNR002111"/>
    </source>
</evidence>
<dbReference type="FunFam" id="2.40.50.140:FF:000018">
    <property type="entry name" value="30S ribosomal protein S1"/>
    <property type="match status" value="1"/>
</dbReference>
<evidence type="ECO:0000256" key="4">
    <source>
        <dbReference type="ARBA" id="ARBA00022980"/>
    </source>
</evidence>
<protein>
    <recommendedName>
        <fullName evidence="6">30S ribosomal protein S1</fullName>
    </recommendedName>
</protein>
<dbReference type="CDD" id="cd05687">
    <property type="entry name" value="S1_RPS1_repeat_ec1_hs1"/>
    <property type="match status" value="1"/>
</dbReference>
<evidence type="ECO:0000256" key="1">
    <source>
        <dbReference type="ARBA" id="ARBA00006767"/>
    </source>
</evidence>
<dbReference type="PANTHER" id="PTHR10724">
    <property type="entry name" value="30S RIBOSOMAL PROTEIN S1"/>
    <property type="match status" value="1"/>
</dbReference>
<keyword evidence="3 6" id="KW-0694">RNA-binding</keyword>
<dbReference type="NCBIfam" id="TIGR00717">
    <property type="entry name" value="rpsA"/>
    <property type="match status" value="1"/>
</dbReference>
<dbReference type="CDD" id="cd05691">
    <property type="entry name" value="S1_RPS1_repeat_ec6"/>
    <property type="match status" value="1"/>
</dbReference>
<name>A0A944M7N8_9GAMM</name>
<dbReference type="PANTHER" id="PTHR10724:SF7">
    <property type="entry name" value="SMALL RIBOSOMAL SUBUNIT PROTEIN BS1C"/>
    <property type="match status" value="1"/>
</dbReference>
<dbReference type="NCBIfam" id="NF004951">
    <property type="entry name" value="PRK06299.1-1"/>
    <property type="match status" value="1"/>
</dbReference>
<dbReference type="EMBL" id="JAHHGM010000005">
    <property type="protein sequence ID" value="MBT2988678.1"/>
    <property type="molecule type" value="Genomic_DNA"/>
</dbReference>
<comment type="function">
    <text evidence="6">Binds mRNA; thus facilitating recognition of the initiation point. It is needed to translate mRNA with a short Shine-Dalgarno (SD) purine-rich sequence.</text>
</comment>
<dbReference type="InterPro" id="IPR050437">
    <property type="entry name" value="Ribos_protein_bS1-like"/>
</dbReference>
<dbReference type="PIRSF" id="PIRSF002111">
    <property type="entry name" value="RpsA"/>
    <property type="match status" value="1"/>
</dbReference>
<evidence type="ECO:0000313" key="8">
    <source>
        <dbReference type="EMBL" id="MBT2988678.1"/>
    </source>
</evidence>
<dbReference type="FunFam" id="2.40.50.140:FF:000021">
    <property type="entry name" value="30S ribosomal protein S1"/>
    <property type="match status" value="1"/>
</dbReference>
<dbReference type="CDD" id="cd05689">
    <property type="entry name" value="S1_RPS1_repeat_ec4"/>
    <property type="match status" value="1"/>
</dbReference>
<organism evidence="8 9">
    <name type="scientific">Candidatus Thiodiazotropha taylori</name>
    <dbReference type="NCBI Taxonomy" id="2792791"/>
    <lineage>
        <taxon>Bacteria</taxon>
        <taxon>Pseudomonadati</taxon>
        <taxon>Pseudomonadota</taxon>
        <taxon>Gammaproteobacteria</taxon>
        <taxon>Chromatiales</taxon>
        <taxon>Sedimenticolaceae</taxon>
        <taxon>Candidatus Thiodiazotropha</taxon>
    </lineage>
</organism>
<evidence type="ECO:0000313" key="9">
    <source>
        <dbReference type="Proteomes" id="UP000770889"/>
    </source>
</evidence>
<feature type="domain" description="S1 motif" evidence="7">
    <location>
        <begin position="364"/>
        <end position="434"/>
    </location>
</feature>
<dbReference type="FunFam" id="2.40.50.140:FF:000036">
    <property type="entry name" value="30S ribosomal protein S1"/>
    <property type="match status" value="1"/>
</dbReference>
<dbReference type="CDD" id="cd05688">
    <property type="entry name" value="S1_RPS1_repeat_ec3"/>
    <property type="match status" value="1"/>
</dbReference>
<feature type="domain" description="S1 motif" evidence="7">
    <location>
        <begin position="277"/>
        <end position="347"/>
    </location>
</feature>
<dbReference type="GO" id="GO:0003735">
    <property type="term" value="F:structural constituent of ribosome"/>
    <property type="evidence" value="ECO:0007669"/>
    <property type="project" value="InterPro"/>
</dbReference>
<keyword evidence="2" id="KW-0677">Repeat</keyword>
<evidence type="ECO:0000256" key="3">
    <source>
        <dbReference type="ARBA" id="ARBA00022884"/>
    </source>
</evidence>
<feature type="domain" description="S1 motif" evidence="7">
    <location>
        <begin position="192"/>
        <end position="260"/>
    </location>
</feature>
<evidence type="ECO:0000259" key="7">
    <source>
        <dbReference type="PROSITE" id="PS50126"/>
    </source>
</evidence>
<dbReference type="FunFam" id="2.40.50.140:FF:000011">
    <property type="entry name" value="30S ribosomal protein S1"/>
    <property type="match status" value="1"/>
</dbReference>
<dbReference type="NCBIfam" id="NF004954">
    <property type="entry name" value="PRK06299.1-4"/>
    <property type="match status" value="1"/>
</dbReference>
<dbReference type="CDD" id="cd04465">
    <property type="entry name" value="S1_RPS1_repeat_ec2_hs2"/>
    <property type="match status" value="1"/>
</dbReference>
<sequence>MTESFAELFEESLSSTQLRNGAIIIGTVLDITPEAVIVNAGLKSEGVIPRDQFLNQNGEIEVEIGDQVEVALDAVEDGFGATRLSREKAKRDQAWKVLEKAHEAEETVIGRINGKVKGGFTVELNDIRAFLPGSLVDVRPVRDTAYLEGKDLEFKVIKLDRRRNNVVVSRRAVVEQEYSEERDKLLENLQEGQEIKGVVKNLTDYGAFVDLGGIDGLLHITDMAWKRVKHPSEVVEIGDEINVKILKFDRERNRVSLGLKQMGDDPWVALARRYPEGTRLFGKVTNIADYGCFVEIEEGVEGLVHVSEMDWTNKNVHPSKIVSLGDEVEVMVLDIDEERRRVSLGIKQCKPNPWDEFAATHKKGDHVTGNIKSITDFGIFIGLDGGIDGLIHLSDISWDDEGEDAIRNFKKGDEVETVVLSVDPERERISLGIKQLAQDPFSSFVAANEKGSFVKGRVAEVDAKGAVINLAEGVEGYLRASELSRDRVEDARSMLKEGDEVEAKFIGVDRKNRSITLSVKAKDADEEAAAIKGYARDAATSAPTLGDLLKEQMDNQGE</sequence>
<dbReference type="GO" id="GO:0006412">
    <property type="term" value="P:translation"/>
    <property type="evidence" value="ECO:0007669"/>
    <property type="project" value="InterPro"/>
</dbReference>
<dbReference type="InterPro" id="IPR003029">
    <property type="entry name" value="S1_domain"/>
</dbReference>
<keyword evidence="5 6" id="KW-0687">Ribonucleoprotein</keyword>
<dbReference type="Gene3D" id="2.40.50.140">
    <property type="entry name" value="Nucleic acid-binding proteins"/>
    <property type="match status" value="6"/>
</dbReference>
<comment type="caution">
    <text evidence="8">The sequence shown here is derived from an EMBL/GenBank/DDBJ whole genome shotgun (WGS) entry which is preliminary data.</text>
</comment>
<dbReference type="Pfam" id="PF00575">
    <property type="entry name" value="S1"/>
    <property type="match status" value="6"/>
</dbReference>
<dbReference type="AlphaFoldDB" id="A0A944M7N8"/>
<dbReference type="NCBIfam" id="NF004952">
    <property type="entry name" value="PRK06299.1-2"/>
    <property type="match status" value="1"/>
</dbReference>
<dbReference type="InterPro" id="IPR012340">
    <property type="entry name" value="NA-bd_OB-fold"/>
</dbReference>